<dbReference type="GO" id="GO:0000776">
    <property type="term" value="C:kinetochore"/>
    <property type="evidence" value="ECO:0007669"/>
    <property type="project" value="UniProtKB-KW"/>
</dbReference>
<feature type="region of interest" description="Disordered" evidence="18">
    <location>
        <begin position="646"/>
        <end position="669"/>
    </location>
</feature>
<evidence type="ECO:0000256" key="12">
    <source>
        <dbReference type="ARBA" id="ARBA00022838"/>
    </source>
</evidence>
<dbReference type="GO" id="GO:0005874">
    <property type="term" value="C:microtubule"/>
    <property type="evidence" value="ECO:0007669"/>
    <property type="project" value="UniProtKB-KW"/>
</dbReference>
<feature type="non-terminal residue" evidence="21">
    <location>
        <position position="736"/>
    </location>
</feature>
<keyword evidence="7" id="KW-0963">Cytoplasm</keyword>
<dbReference type="InterPro" id="IPR022006">
    <property type="entry name" value="INCENP_N"/>
</dbReference>
<dbReference type="GO" id="GO:0051257">
    <property type="term" value="P:meiotic spindle midzone assembly"/>
    <property type="evidence" value="ECO:0007669"/>
    <property type="project" value="TreeGrafter"/>
</dbReference>
<organism evidence="21 22">
    <name type="scientific">Polypterus senegalus</name>
    <name type="common">Senegal bichir</name>
    <dbReference type="NCBI Taxonomy" id="55291"/>
    <lineage>
        <taxon>Eukaryota</taxon>
        <taxon>Metazoa</taxon>
        <taxon>Chordata</taxon>
        <taxon>Craniata</taxon>
        <taxon>Vertebrata</taxon>
        <taxon>Euteleostomi</taxon>
        <taxon>Actinopterygii</taxon>
        <taxon>Polypteriformes</taxon>
        <taxon>Polypteridae</taxon>
        <taxon>Polypterus</taxon>
    </lineage>
</organism>
<evidence type="ECO:0000256" key="8">
    <source>
        <dbReference type="ARBA" id="ARBA00022618"/>
    </source>
</evidence>
<evidence type="ECO:0000256" key="15">
    <source>
        <dbReference type="ARBA" id="ARBA00023306"/>
    </source>
</evidence>
<keyword evidence="17" id="KW-0175">Coiled coil</keyword>
<feature type="domain" description="Chromosome passenger complex (CPC) protein INCENP N-terminal" evidence="20">
    <location>
        <begin position="240"/>
        <end position="274"/>
    </location>
</feature>
<evidence type="ECO:0000256" key="3">
    <source>
        <dbReference type="ARBA" id="ARBA00004214"/>
    </source>
</evidence>
<keyword evidence="16" id="KW-0137">Centromere</keyword>
<dbReference type="Proteomes" id="UP000886611">
    <property type="component" value="Unassembled WGS sequence"/>
</dbReference>
<comment type="similarity">
    <text evidence="5">Belongs to the INCENP family.</text>
</comment>
<dbReference type="GO" id="GO:0030496">
    <property type="term" value="C:midbody"/>
    <property type="evidence" value="ECO:0007669"/>
    <property type="project" value="UniProtKB-SubCell"/>
</dbReference>
<name>A0A8X7X8S4_POLSE</name>
<accession>A0A8X7X8S4</accession>
<keyword evidence="13" id="KW-0206">Cytoskeleton</keyword>
<dbReference type="GO" id="GO:1990385">
    <property type="term" value="C:meiotic spindle midzone"/>
    <property type="evidence" value="ECO:0007669"/>
    <property type="project" value="TreeGrafter"/>
</dbReference>
<keyword evidence="9" id="KW-0493">Microtubule</keyword>
<evidence type="ECO:0000256" key="7">
    <source>
        <dbReference type="ARBA" id="ARBA00022490"/>
    </source>
</evidence>
<evidence type="ECO:0000256" key="2">
    <source>
        <dbReference type="ARBA" id="ARBA00004186"/>
    </source>
</evidence>
<evidence type="ECO:0000256" key="6">
    <source>
        <dbReference type="ARBA" id="ARBA00022454"/>
    </source>
</evidence>
<protein>
    <submittedName>
        <fullName evidence="21">INCE protein</fullName>
    </submittedName>
</protein>
<evidence type="ECO:0000313" key="22">
    <source>
        <dbReference type="Proteomes" id="UP000886611"/>
    </source>
</evidence>
<feature type="non-terminal residue" evidence="21">
    <location>
        <position position="1"/>
    </location>
</feature>
<keyword evidence="22" id="KW-1185">Reference proteome</keyword>
<keyword evidence="12" id="KW-0995">Kinetochore</keyword>
<keyword evidence="6" id="KW-0158">Chromosome</keyword>
<dbReference type="GO" id="GO:0005634">
    <property type="term" value="C:nucleus"/>
    <property type="evidence" value="ECO:0007669"/>
    <property type="project" value="UniProtKB-SubCell"/>
</dbReference>
<keyword evidence="14" id="KW-0539">Nucleus</keyword>
<dbReference type="GO" id="GO:0032133">
    <property type="term" value="C:chromosome passenger complex"/>
    <property type="evidence" value="ECO:0007669"/>
    <property type="project" value="TreeGrafter"/>
</dbReference>
<dbReference type="InterPro" id="IPR005635">
    <property type="entry name" value="Inner_centromere_prot_ARK-bd"/>
</dbReference>
<dbReference type="Gene3D" id="6.10.250.2990">
    <property type="match status" value="1"/>
</dbReference>
<evidence type="ECO:0000256" key="17">
    <source>
        <dbReference type="SAM" id="Coils"/>
    </source>
</evidence>
<comment type="caution">
    <text evidence="21">The sequence shown here is derived from an EMBL/GenBank/DDBJ whole genome shotgun (WGS) entry which is preliminary data.</text>
</comment>
<evidence type="ECO:0000256" key="9">
    <source>
        <dbReference type="ARBA" id="ARBA00022701"/>
    </source>
</evidence>
<evidence type="ECO:0000256" key="16">
    <source>
        <dbReference type="ARBA" id="ARBA00023328"/>
    </source>
</evidence>
<evidence type="ECO:0000259" key="19">
    <source>
        <dbReference type="Pfam" id="PF03941"/>
    </source>
</evidence>
<dbReference type="Gene3D" id="1.20.5.3600">
    <property type="match status" value="1"/>
</dbReference>
<dbReference type="PANTHER" id="PTHR13142">
    <property type="entry name" value="INNER CENTROMERE PROTEIN"/>
    <property type="match status" value="1"/>
</dbReference>
<evidence type="ECO:0000256" key="18">
    <source>
        <dbReference type="SAM" id="MobiDB-lite"/>
    </source>
</evidence>
<keyword evidence="10" id="KW-0498">Mitosis</keyword>
<evidence type="ECO:0000256" key="11">
    <source>
        <dbReference type="ARBA" id="ARBA00022829"/>
    </source>
</evidence>
<feature type="domain" description="Inner centromere protein ARK-binding" evidence="19">
    <location>
        <begin position="646"/>
        <end position="702"/>
    </location>
</feature>
<keyword evidence="15" id="KW-0131">Cell cycle</keyword>
<evidence type="ECO:0000256" key="5">
    <source>
        <dbReference type="ARBA" id="ARBA00010042"/>
    </source>
</evidence>
<dbReference type="Pfam" id="PF12178">
    <property type="entry name" value="INCENP_N"/>
    <property type="match status" value="1"/>
</dbReference>
<dbReference type="GO" id="GO:0051310">
    <property type="term" value="P:metaphase chromosome alignment"/>
    <property type="evidence" value="ECO:0007669"/>
    <property type="project" value="TreeGrafter"/>
</dbReference>
<evidence type="ECO:0000256" key="10">
    <source>
        <dbReference type="ARBA" id="ARBA00022776"/>
    </source>
</evidence>
<comment type="subcellular location">
    <subcellularLocation>
        <location evidence="4">Chromosome</location>
        <location evidence="4">Centromere</location>
        <location evidence="4">Kinetochore</location>
    </subcellularLocation>
    <subcellularLocation>
        <location evidence="2">Cytoplasm</location>
        <location evidence="2">Cytoskeleton</location>
        <location evidence="2">Spindle</location>
    </subcellularLocation>
    <subcellularLocation>
        <location evidence="3">Midbody</location>
    </subcellularLocation>
    <subcellularLocation>
        <location evidence="1">Nucleus</location>
    </subcellularLocation>
</comment>
<dbReference type="AlphaFoldDB" id="A0A8X7X8S4"/>
<keyword evidence="8" id="KW-0132">Cell division</keyword>
<evidence type="ECO:0000256" key="14">
    <source>
        <dbReference type="ARBA" id="ARBA00023242"/>
    </source>
</evidence>
<sequence length="736" mass="85187">MAAAELFGCRFQVYRNGQIFYTFGQPPMPLKHLRFTGDEVAPPFLYEALFIFSYTCNLMEAFFKYISPTEKDALTEALNDFSQADLEELLSILTHLSILKGIGESLSGKTLEKILDDLQPKPRNITKFIQFPKSLSPIEMATSFHLLRFVRDIDRKEIGRFLRLYTGSDLFLPKTINVSSPYLQLCPGTGMQLQQYLTIQPGHSCRGSQLEYFGKFWAWLLQTLQNIIEQGLAMEELASSNASLMKMFEKKVQGFIDEVENNQIVWLQEIQEEAVKMFCRLSRTRRSTVSRSSVKVLSLNLINEELQKESLKVEDLEHSKPLKATLNENKASSVTKSCAKTLSEKKVVVEITLNDRLAAEIHQKNIDVHETIGNLEEMCPEDVSSDTERSTFESHRPSGQRSIAGHRSLLRIRKSLTRESMCRASQCSVHKKAMLKSSTSSSRNMSLVVETMFNPLSTLSYSSNFQSLYSLAGFKKKRKEHLKKVTEAREREEQKEKAKKRKIVQKFAQMKEKNDKEEEERKDLELLQKKREEEEQERVKKMAEVKRLKQIKQERQLAAEKKLQRKRVQERIRIKRYSVHEQEKKQRLLEKKKAIAVQMEVEKVAKKKALWEAAKEKERLQKEAEKSPQSYQVSIAHFDSENFVMDLNSDDSTDDESAPRKHIPSWAQGQKLNQAVVDHYYNPPDTDKRYGKIEPPNLEEIFCKSKPRYLKRTSSAVWHSPPKRTNLNSVSMMVTC</sequence>
<keyword evidence="11" id="KW-0159">Chromosome partition</keyword>
<evidence type="ECO:0000259" key="20">
    <source>
        <dbReference type="Pfam" id="PF12178"/>
    </source>
</evidence>
<dbReference type="EMBL" id="JAATIS010004040">
    <property type="protein sequence ID" value="KAG2463044.1"/>
    <property type="molecule type" value="Genomic_DNA"/>
</dbReference>
<dbReference type="PANTHER" id="PTHR13142:SF1">
    <property type="entry name" value="INNER CENTROMERE PROTEIN"/>
    <property type="match status" value="1"/>
</dbReference>
<evidence type="ECO:0000256" key="1">
    <source>
        <dbReference type="ARBA" id="ARBA00004123"/>
    </source>
</evidence>
<feature type="coiled-coil region" evidence="17">
    <location>
        <begin position="471"/>
        <end position="571"/>
    </location>
</feature>
<reference evidence="21 22" key="1">
    <citation type="journal article" date="2021" name="Cell">
        <title>Tracing the genetic footprints of vertebrate landing in non-teleost ray-finned fishes.</title>
        <authorList>
            <person name="Bi X."/>
            <person name="Wang K."/>
            <person name="Yang L."/>
            <person name="Pan H."/>
            <person name="Jiang H."/>
            <person name="Wei Q."/>
            <person name="Fang M."/>
            <person name="Yu H."/>
            <person name="Zhu C."/>
            <person name="Cai Y."/>
            <person name="He Y."/>
            <person name="Gan X."/>
            <person name="Zeng H."/>
            <person name="Yu D."/>
            <person name="Zhu Y."/>
            <person name="Jiang H."/>
            <person name="Qiu Q."/>
            <person name="Yang H."/>
            <person name="Zhang Y.E."/>
            <person name="Wang W."/>
            <person name="Zhu M."/>
            <person name="He S."/>
            <person name="Zhang G."/>
        </authorList>
    </citation>
    <scope>NUCLEOTIDE SEQUENCE [LARGE SCALE GENOMIC DNA]</scope>
    <source>
        <strain evidence="21">Bchr_013</strain>
    </source>
</reference>
<dbReference type="GO" id="GO:0000281">
    <property type="term" value="P:mitotic cytokinesis"/>
    <property type="evidence" value="ECO:0007669"/>
    <property type="project" value="TreeGrafter"/>
</dbReference>
<evidence type="ECO:0000256" key="4">
    <source>
        <dbReference type="ARBA" id="ARBA00004629"/>
    </source>
</evidence>
<evidence type="ECO:0000313" key="21">
    <source>
        <dbReference type="EMBL" id="KAG2463044.1"/>
    </source>
</evidence>
<gene>
    <name evidence="21" type="primary">Incenp</name>
    <name evidence="21" type="ORF">GTO96_0001073</name>
</gene>
<dbReference type="Pfam" id="PF03941">
    <property type="entry name" value="INCENP_ARK-bind"/>
    <property type="match status" value="1"/>
</dbReference>
<evidence type="ECO:0000256" key="13">
    <source>
        <dbReference type="ARBA" id="ARBA00023212"/>
    </source>
</evidence>
<proteinExistence type="inferred from homology"/>